<dbReference type="InterPro" id="IPR003509">
    <property type="entry name" value="UPF0102_YraN-like"/>
</dbReference>
<dbReference type="Proteomes" id="UP001168613">
    <property type="component" value="Unassembled WGS sequence"/>
</dbReference>
<evidence type="ECO:0000256" key="1">
    <source>
        <dbReference type="ARBA" id="ARBA00006738"/>
    </source>
</evidence>
<comment type="similarity">
    <text evidence="1 2">Belongs to the UPF0102 family.</text>
</comment>
<evidence type="ECO:0000313" key="4">
    <source>
        <dbReference type="Proteomes" id="UP001168613"/>
    </source>
</evidence>
<protein>
    <recommendedName>
        <fullName evidence="2">UPF0102 protein LMS43_02685</fullName>
    </recommendedName>
</protein>
<evidence type="ECO:0000256" key="2">
    <source>
        <dbReference type="HAMAP-Rule" id="MF_00048"/>
    </source>
</evidence>
<comment type="caution">
    <text evidence="3">The sequence shown here is derived from an EMBL/GenBank/DDBJ whole genome shotgun (WGS) entry which is preliminary data.</text>
</comment>
<dbReference type="SUPFAM" id="SSF52980">
    <property type="entry name" value="Restriction endonuclease-like"/>
    <property type="match status" value="1"/>
</dbReference>
<keyword evidence="4" id="KW-1185">Reference proteome</keyword>
<evidence type="ECO:0000313" key="3">
    <source>
        <dbReference type="EMBL" id="MDN4120190.1"/>
    </source>
</evidence>
<reference evidence="3" key="1">
    <citation type="submission" date="2021-11" db="EMBL/GenBank/DDBJ databases">
        <title>Draft genome sequence of Alcaligenes endophyticus type strain CCUG 75668T.</title>
        <authorList>
            <person name="Salva-Serra F."/>
            <person name="Duran R.E."/>
            <person name="Seeger M."/>
            <person name="Moore E.R.B."/>
            <person name="Jaen-Luchoro D."/>
        </authorList>
    </citation>
    <scope>NUCLEOTIDE SEQUENCE</scope>
    <source>
        <strain evidence="3">CCUG 75668</strain>
    </source>
</reference>
<sequence>MSQFAFDVARRAQQKAIRRRRAKTVLPRQCVPRLSAQQQRGRAAEQRAARYLTAQGVQILAQNLHTRLGEIDLLAWHHHTLLFIEVRSRRSSRFGGAIASVDRNKQEKLIRAAQYLLNTLPTQLALPACPPCRFDVVAIQGETITWIRHAFVSE</sequence>
<dbReference type="HAMAP" id="MF_00048">
    <property type="entry name" value="UPF0102"/>
    <property type="match status" value="1"/>
</dbReference>
<dbReference type="InterPro" id="IPR011856">
    <property type="entry name" value="tRNA_endonuc-like_dom_sf"/>
</dbReference>
<dbReference type="InterPro" id="IPR011335">
    <property type="entry name" value="Restrct_endonuc-II-like"/>
</dbReference>
<name>A0ABT8EFZ8_9BURK</name>
<dbReference type="NCBIfam" id="NF009150">
    <property type="entry name" value="PRK12497.1-3"/>
    <property type="match status" value="1"/>
</dbReference>
<dbReference type="Pfam" id="PF02021">
    <property type="entry name" value="UPF0102"/>
    <property type="match status" value="1"/>
</dbReference>
<dbReference type="NCBIfam" id="TIGR00252">
    <property type="entry name" value="YraN family protein"/>
    <property type="match status" value="1"/>
</dbReference>
<gene>
    <name evidence="3" type="ORF">LMS43_02685</name>
</gene>
<accession>A0ABT8EFZ8</accession>
<dbReference type="Gene3D" id="3.40.1350.10">
    <property type="match status" value="1"/>
</dbReference>
<dbReference type="RefSeq" id="WP_266122478.1">
    <property type="nucleotide sequence ID" value="NZ_JAJHNU010000001.1"/>
</dbReference>
<dbReference type="PANTHER" id="PTHR34039:SF1">
    <property type="entry name" value="UPF0102 PROTEIN YRAN"/>
    <property type="match status" value="1"/>
</dbReference>
<organism evidence="3 4">
    <name type="scientific">Alcaligenes endophyticus</name>
    <dbReference type="NCBI Taxonomy" id="1929088"/>
    <lineage>
        <taxon>Bacteria</taxon>
        <taxon>Pseudomonadati</taxon>
        <taxon>Pseudomonadota</taxon>
        <taxon>Betaproteobacteria</taxon>
        <taxon>Burkholderiales</taxon>
        <taxon>Alcaligenaceae</taxon>
        <taxon>Alcaligenes</taxon>
    </lineage>
</organism>
<proteinExistence type="inferred from homology"/>
<dbReference type="PANTHER" id="PTHR34039">
    <property type="entry name" value="UPF0102 PROTEIN YRAN"/>
    <property type="match status" value="1"/>
</dbReference>
<dbReference type="EMBL" id="JAJHNU010000001">
    <property type="protein sequence ID" value="MDN4120190.1"/>
    <property type="molecule type" value="Genomic_DNA"/>
</dbReference>